<comment type="caution">
    <text evidence="4">The sequence shown here is derived from an EMBL/GenBank/DDBJ whole genome shotgun (WGS) entry which is preliminary data.</text>
</comment>
<dbReference type="AlphaFoldDB" id="A0A4R1QR48"/>
<dbReference type="InterPro" id="IPR036423">
    <property type="entry name" value="SOD-like_Cu/Zn_dom_sf"/>
</dbReference>
<dbReference type="InterPro" id="IPR018152">
    <property type="entry name" value="SOD_Cu/Zn_BS"/>
</dbReference>
<dbReference type="STRING" id="1469948.GCA_000732725_03501"/>
<organism evidence="4 5">
    <name type="scientific">Kineothrix alysoides</name>
    <dbReference type="NCBI Taxonomy" id="1469948"/>
    <lineage>
        <taxon>Bacteria</taxon>
        <taxon>Bacillati</taxon>
        <taxon>Bacillota</taxon>
        <taxon>Clostridia</taxon>
        <taxon>Lachnospirales</taxon>
        <taxon>Lachnospiraceae</taxon>
        <taxon>Kineothrix</taxon>
    </lineage>
</organism>
<dbReference type="Gene3D" id="2.60.40.200">
    <property type="entry name" value="Superoxide dismutase, copper/zinc binding domain"/>
    <property type="match status" value="1"/>
</dbReference>
<dbReference type="Pfam" id="PF00080">
    <property type="entry name" value="Sod_Cu"/>
    <property type="match status" value="1"/>
</dbReference>
<keyword evidence="5" id="KW-1185">Reference proteome</keyword>
<dbReference type="PROSITE" id="PS00087">
    <property type="entry name" value="SOD_CU_ZN_1"/>
    <property type="match status" value="1"/>
</dbReference>
<sequence>MYQFTPRLTFVNILEKNKPRAMAWVTGNSSNPQLSGLVKFYDTPYGGVLIEAEVFGLPNVYTQDASDFYAMHIHEFGDCSDAFANTGGHYNPTNMPHPQHAGDLIPLLGNQGYAWASFYDKRFTVDNIVGKSVIIHAKRDDFTTQPSGDSGEKIGCGVIRIESGR</sequence>
<name>A0A4R1QR48_9FIRM</name>
<dbReference type="RefSeq" id="WP_031392124.1">
    <property type="nucleotide sequence ID" value="NZ_JPNB01000002.1"/>
</dbReference>
<dbReference type="GO" id="GO:0005507">
    <property type="term" value="F:copper ion binding"/>
    <property type="evidence" value="ECO:0007669"/>
    <property type="project" value="InterPro"/>
</dbReference>
<dbReference type="InterPro" id="IPR001424">
    <property type="entry name" value="SOD_Cu_Zn_dom"/>
</dbReference>
<evidence type="ECO:0000256" key="1">
    <source>
        <dbReference type="ARBA" id="ARBA00010457"/>
    </source>
</evidence>
<reference evidence="4 5" key="1">
    <citation type="submission" date="2019-03" db="EMBL/GenBank/DDBJ databases">
        <title>Genomic Encyclopedia of Type Strains, Phase IV (KMG-IV): sequencing the most valuable type-strain genomes for metagenomic binning, comparative biology and taxonomic classification.</title>
        <authorList>
            <person name="Goeker M."/>
        </authorList>
    </citation>
    <scope>NUCLEOTIDE SEQUENCE [LARGE SCALE GENOMIC DNA]</scope>
    <source>
        <strain evidence="4 5">DSM 100556</strain>
    </source>
</reference>
<evidence type="ECO:0000313" key="4">
    <source>
        <dbReference type="EMBL" id="TCL54825.1"/>
    </source>
</evidence>
<proteinExistence type="inferred from homology"/>
<comment type="similarity">
    <text evidence="1">Belongs to the Cu-Zn superoxide dismutase family.</text>
</comment>
<evidence type="ECO:0000313" key="5">
    <source>
        <dbReference type="Proteomes" id="UP000295718"/>
    </source>
</evidence>
<gene>
    <name evidence="4" type="ORF">EDD76_11866</name>
</gene>
<evidence type="ECO:0000256" key="2">
    <source>
        <dbReference type="ARBA" id="ARBA00024900"/>
    </source>
</evidence>
<dbReference type="OrthoDB" id="9792957at2"/>
<protein>
    <submittedName>
        <fullName evidence="4">Cu-Zn family superoxide dismutase</fullName>
    </submittedName>
</protein>
<dbReference type="EMBL" id="SLUO01000018">
    <property type="protein sequence ID" value="TCL54825.1"/>
    <property type="molecule type" value="Genomic_DNA"/>
</dbReference>
<dbReference type="InterPro" id="IPR024134">
    <property type="entry name" value="SOD_Cu/Zn_/chaperone"/>
</dbReference>
<dbReference type="PANTHER" id="PTHR10003">
    <property type="entry name" value="SUPEROXIDE DISMUTASE CU-ZN -RELATED"/>
    <property type="match status" value="1"/>
</dbReference>
<dbReference type="Proteomes" id="UP000295718">
    <property type="component" value="Unassembled WGS sequence"/>
</dbReference>
<accession>A0A4R1QR48</accession>
<dbReference type="SUPFAM" id="SSF49329">
    <property type="entry name" value="Cu,Zn superoxide dismutase-like"/>
    <property type="match status" value="1"/>
</dbReference>
<evidence type="ECO:0000259" key="3">
    <source>
        <dbReference type="Pfam" id="PF00080"/>
    </source>
</evidence>
<dbReference type="GO" id="GO:0006801">
    <property type="term" value="P:superoxide metabolic process"/>
    <property type="evidence" value="ECO:0007669"/>
    <property type="project" value="InterPro"/>
</dbReference>
<comment type="function">
    <text evidence="2">Destroys radicals which are normally produced within the cells and which are toxic to biological systems. May play a role in favoring mycobacterial survival in phagocytes.</text>
</comment>
<feature type="domain" description="Superoxide dismutase copper/zinc binding" evidence="3">
    <location>
        <begin position="35"/>
        <end position="159"/>
    </location>
</feature>